<keyword evidence="2" id="KW-0472">Membrane</keyword>
<keyword evidence="3" id="KW-0732">Signal</keyword>
<organism evidence="4 5">
    <name type="scientific">Trichinella pseudospiralis</name>
    <name type="common">Parasitic roundworm</name>
    <dbReference type="NCBI Taxonomy" id="6337"/>
    <lineage>
        <taxon>Eukaryota</taxon>
        <taxon>Metazoa</taxon>
        <taxon>Ecdysozoa</taxon>
        <taxon>Nematoda</taxon>
        <taxon>Enoplea</taxon>
        <taxon>Dorylaimia</taxon>
        <taxon>Trichinellida</taxon>
        <taxon>Trichinellidae</taxon>
        <taxon>Trichinella</taxon>
    </lineage>
</organism>
<dbReference type="Proteomes" id="UP000054995">
    <property type="component" value="Unassembled WGS sequence"/>
</dbReference>
<keyword evidence="2" id="KW-1133">Transmembrane helix</keyword>
<feature type="compositionally biased region" description="Basic residues" evidence="1">
    <location>
        <begin position="63"/>
        <end position="76"/>
    </location>
</feature>
<comment type="caution">
    <text evidence="4">The sequence shown here is derived from an EMBL/GenBank/DDBJ whole genome shotgun (WGS) entry which is preliminary data.</text>
</comment>
<name>A0A0V1G3L0_TRIPS</name>
<proteinExistence type="predicted"/>
<evidence type="ECO:0000256" key="3">
    <source>
        <dbReference type="SAM" id="SignalP"/>
    </source>
</evidence>
<feature type="region of interest" description="Disordered" evidence="1">
    <location>
        <begin position="63"/>
        <end position="93"/>
    </location>
</feature>
<evidence type="ECO:0000256" key="2">
    <source>
        <dbReference type="SAM" id="Phobius"/>
    </source>
</evidence>
<feature type="compositionally biased region" description="Pro residues" evidence="1">
    <location>
        <begin position="82"/>
        <end position="92"/>
    </location>
</feature>
<keyword evidence="5" id="KW-1185">Reference proteome</keyword>
<feature type="chain" id="PRO_5006878423" evidence="3">
    <location>
        <begin position="20"/>
        <end position="138"/>
    </location>
</feature>
<evidence type="ECO:0000313" key="4">
    <source>
        <dbReference type="EMBL" id="KRY92868.1"/>
    </source>
</evidence>
<dbReference type="AlphaFoldDB" id="A0A0V1G3L0"/>
<sequence length="138" mass="15343">MTAQSLCIFVILTLNSCTATFWNWLITNPHDLETDISSNLRHDSPVPSSSSSRPNFAVAKLHSKNSPRLRHKHHHISTTIPPTAPPPPPPTPLLSQIASISTAQLSRLDDLSSNDEPGQLLILLLLLSWYFKLICIIY</sequence>
<evidence type="ECO:0000313" key="5">
    <source>
        <dbReference type="Proteomes" id="UP000054995"/>
    </source>
</evidence>
<feature type="signal peptide" evidence="3">
    <location>
        <begin position="1"/>
        <end position="19"/>
    </location>
</feature>
<reference evidence="4 5" key="1">
    <citation type="submission" date="2015-01" db="EMBL/GenBank/DDBJ databases">
        <title>Evolution of Trichinella species and genotypes.</title>
        <authorList>
            <person name="Korhonen P.K."/>
            <person name="Edoardo P."/>
            <person name="Giuseppe L.R."/>
            <person name="Gasser R.B."/>
        </authorList>
    </citation>
    <scope>NUCLEOTIDE SEQUENCE [LARGE SCALE GENOMIC DNA]</scope>
    <source>
        <strain evidence="4">ISS470</strain>
    </source>
</reference>
<feature type="transmembrane region" description="Helical" evidence="2">
    <location>
        <begin position="118"/>
        <end position="137"/>
    </location>
</feature>
<evidence type="ECO:0000256" key="1">
    <source>
        <dbReference type="SAM" id="MobiDB-lite"/>
    </source>
</evidence>
<gene>
    <name evidence="4" type="ORF">T4D_5592</name>
</gene>
<dbReference type="OrthoDB" id="4321958at2759"/>
<protein>
    <submittedName>
        <fullName evidence="4">Uncharacterized protein</fullName>
    </submittedName>
</protein>
<accession>A0A0V1G3L0</accession>
<dbReference type="EMBL" id="JYDT01000005">
    <property type="protein sequence ID" value="KRY92868.1"/>
    <property type="molecule type" value="Genomic_DNA"/>
</dbReference>
<keyword evidence="2" id="KW-0812">Transmembrane</keyword>